<dbReference type="PANTHER" id="PTHR39165">
    <property type="entry name" value="IG HYPOTHETICAL 17883"/>
    <property type="match status" value="1"/>
</dbReference>
<evidence type="ECO:0000313" key="2">
    <source>
        <dbReference type="EMBL" id="SHG69119.1"/>
    </source>
</evidence>
<dbReference type="EMBL" id="FQWZ01000002">
    <property type="protein sequence ID" value="SHG69119.1"/>
    <property type="molecule type" value="Genomic_DNA"/>
</dbReference>
<evidence type="ECO:0008006" key="4">
    <source>
        <dbReference type="Google" id="ProtNLM"/>
    </source>
</evidence>
<dbReference type="Proteomes" id="UP000199758">
    <property type="component" value="Unassembled WGS sequence"/>
</dbReference>
<dbReference type="STRING" id="490188.SAMN04488068_1119"/>
<keyword evidence="3" id="KW-1185">Reference proteome</keyword>
<evidence type="ECO:0000256" key="1">
    <source>
        <dbReference type="SAM" id="Phobius"/>
    </source>
</evidence>
<keyword evidence="1" id="KW-1133">Transmembrane helix</keyword>
<proteinExistence type="predicted"/>
<protein>
    <recommendedName>
        <fullName evidence="4">DUF456 domain-containing protein</fullName>
    </recommendedName>
</protein>
<organism evidence="2 3">
    <name type="scientific">Hydrocarboniphaga daqingensis</name>
    <dbReference type="NCBI Taxonomy" id="490188"/>
    <lineage>
        <taxon>Bacteria</taxon>
        <taxon>Pseudomonadati</taxon>
        <taxon>Pseudomonadota</taxon>
        <taxon>Gammaproteobacteria</taxon>
        <taxon>Nevskiales</taxon>
        <taxon>Nevskiaceae</taxon>
        <taxon>Hydrocarboniphaga</taxon>
    </lineage>
</organism>
<keyword evidence="1" id="KW-0472">Membrane</keyword>
<keyword evidence="1" id="KW-0812">Transmembrane</keyword>
<reference evidence="2 3" key="1">
    <citation type="submission" date="2016-11" db="EMBL/GenBank/DDBJ databases">
        <authorList>
            <person name="Jaros S."/>
            <person name="Januszkiewicz K."/>
            <person name="Wedrychowicz H."/>
        </authorList>
    </citation>
    <scope>NUCLEOTIDE SEQUENCE [LARGE SCALE GENOMIC DNA]</scope>
    <source>
        <strain evidence="2 3">CGMCC 1.7049</strain>
    </source>
</reference>
<accession>A0A1M5LWU3</accession>
<dbReference type="RefSeq" id="WP_245793141.1">
    <property type="nucleotide sequence ID" value="NZ_FQWZ01000002.1"/>
</dbReference>
<gene>
    <name evidence="2" type="ORF">SAMN04488068_1119</name>
</gene>
<evidence type="ECO:0000313" key="3">
    <source>
        <dbReference type="Proteomes" id="UP000199758"/>
    </source>
</evidence>
<sequence length="163" mass="16180">MDPTLQMVLGLLAIALVLGGLAGAVLPLLPGLPMLFGGLLLGAWVDGFVHVGKWTLGILGVMLAVGMALDFIAGSLGAKRVGASPKAVLGATLGSVVGIFFGLPGLILGPFIGAVIGELGARRGLDQAAASGVATWVGLLLGTIAKLAIGLAMIGVFAFAWLV</sequence>
<dbReference type="PANTHER" id="PTHR39165:SF1">
    <property type="entry name" value="DUF456 DOMAIN-CONTAINING PROTEIN"/>
    <property type="match status" value="1"/>
</dbReference>
<dbReference type="InterPro" id="IPR007403">
    <property type="entry name" value="DUF456"/>
</dbReference>
<feature type="transmembrane region" description="Helical" evidence="1">
    <location>
        <begin position="136"/>
        <end position="162"/>
    </location>
</feature>
<feature type="transmembrane region" description="Helical" evidence="1">
    <location>
        <begin position="54"/>
        <end position="76"/>
    </location>
</feature>
<dbReference type="AlphaFoldDB" id="A0A1M5LWU3"/>
<dbReference type="Pfam" id="PF04306">
    <property type="entry name" value="DUF456"/>
    <property type="match status" value="1"/>
</dbReference>
<feature type="transmembrane region" description="Helical" evidence="1">
    <location>
        <begin position="88"/>
        <end position="116"/>
    </location>
</feature>
<name>A0A1M5LWU3_9GAMM</name>